<evidence type="ECO:0000313" key="2">
    <source>
        <dbReference type="EMBL" id="VEL11886.1"/>
    </source>
</evidence>
<dbReference type="Pfam" id="PF00400">
    <property type="entry name" value="WD40"/>
    <property type="match status" value="1"/>
</dbReference>
<protein>
    <submittedName>
        <fullName evidence="2">Uncharacterized protein</fullName>
    </submittedName>
</protein>
<dbReference type="PANTHER" id="PTHR15653:SF0">
    <property type="entry name" value="CONNECTOR OF KINASE TO AP-1, ISOFORM E"/>
    <property type="match status" value="1"/>
</dbReference>
<dbReference type="AlphaFoldDB" id="A0A3S5BPA6"/>
<dbReference type="OrthoDB" id="6245500at2759"/>
<dbReference type="InterPro" id="IPR015943">
    <property type="entry name" value="WD40/YVTN_repeat-like_dom_sf"/>
</dbReference>
<accession>A0A3S5BPA6</accession>
<dbReference type="InterPro" id="IPR036322">
    <property type="entry name" value="WD40_repeat_dom_sf"/>
</dbReference>
<proteinExistence type="predicted"/>
<keyword evidence="1" id="KW-0732">Signal</keyword>
<dbReference type="EMBL" id="CAAALY010013162">
    <property type="protein sequence ID" value="VEL11886.1"/>
    <property type="molecule type" value="Genomic_DNA"/>
</dbReference>
<dbReference type="Gene3D" id="2.130.10.10">
    <property type="entry name" value="YVTN repeat-like/Quinoprotein amine dehydrogenase"/>
    <property type="match status" value="1"/>
</dbReference>
<dbReference type="PANTHER" id="PTHR15653">
    <property type="entry name" value="STRIATIN"/>
    <property type="match status" value="1"/>
</dbReference>
<organism evidence="2 3">
    <name type="scientific">Protopolystoma xenopodis</name>
    <dbReference type="NCBI Taxonomy" id="117903"/>
    <lineage>
        <taxon>Eukaryota</taxon>
        <taxon>Metazoa</taxon>
        <taxon>Spiralia</taxon>
        <taxon>Lophotrochozoa</taxon>
        <taxon>Platyhelminthes</taxon>
        <taxon>Monogenea</taxon>
        <taxon>Polyopisthocotylea</taxon>
        <taxon>Polystomatidea</taxon>
        <taxon>Polystomatidae</taxon>
        <taxon>Protopolystoma</taxon>
    </lineage>
</organism>
<evidence type="ECO:0000256" key="1">
    <source>
        <dbReference type="SAM" id="SignalP"/>
    </source>
</evidence>
<reference evidence="2" key="1">
    <citation type="submission" date="2018-11" db="EMBL/GenBank/DDBJ databases">
        <authorList>
            <consortium name="Pathogen Informatics"/>
        </authorList>
    </citation>
    <scope>NUCLEOTIDE SEQUENCE</scope>
</reference>
<sequence>MHPTRHLLISAHADGLLAFWPSVCTAPGLAGINSFESSGSMPSSFLHLASDTVLEPARIVRLDHYVASDSTLTDQAPLGRPTCLCYLHNCPEPTTSSHCLVGTSTGWLMLVDIETGVMVNKIAPARDDAVDLIVRRSLGTDNDTSTLALPPFWSQLGLHALASHHTLNMVVGAHQDRRVRFYDVARLSGSCSAGVCIESMVTHLDSVTSLAVDPHGLYLLTGSRSLKMILLRHLHSQS</sequence>
<feature type="chain" id="PRO_5018632947" evidence="1">
    <location>
        <begin position="19"/>
        <end position="238"/>
    </location>
</feature>
<gene>
    <name evidence="2" type="ORF">PXEA_LOCUS5326</name>
</gene>
<evidence type="ECO:0000313" key="3">
    <source>
        <dbReference type="Proteomes" id="UP000784294"/>
    </source>
</evidence>
<name>A0A3S5BPA6_9PLAT</name>
<dbReference type="Proteomes" id="UP000784294">
    <property type="component" value="Unassembled WGS sequence"/>
</dbReference>
<feature type="signal peptide" evidence="1">
    <location>
        <begin position="1"/>
        <end position="18"/>
    </location>
</feature>
<dbReference type="SUPFAM" id="SSF50978">
    <property type="entry name" value="WD40 repeat-like"/>
    <property type="match status" value="1"/>
</dbReference>
<keyword evidence="3" id="KW-1185">Reference proteome</keyword>
<dbReference type="InterPro" id="IPR051488">
    <property type="entry name" value="WD_repeat_striatin"/>
</dbReference>
<comment type="caution">
    <text evidence="2">The sequence shown here is derived from an EMBL/GenBank/DDBJ whole genome shotgun (WGS) entry which is preliminary data.</text>
</comment>
<dbReference type="InterPro" id="IPR001680">
    <property type="entry name" value="WD40_rpt"/>
</dbReference>